<comment type="caution">
    <text evidence="1">The sequence shown here is derived from an EMBL/GenBank/DDBJ whole genome shotgun (WGS) entry which is preliminary data.</text>
</comment>
<reference evidence="1 2" key="1">
    <citation type="submission" date="2014-03" db="EMBL/GenBank/DDBJ databases">
        <title>Genomics of Bifidobacteria.</title>
        <authorList>
            <person name="Ventura M."/>
            <person name="Milani C."/>
            <person name="Lugli G.A."/>
        </authorList>
    </citation>
    <scope>NUCLEOTIDE SEQUENCE [LARGE SCALE GENOMIC DNA]</scope>
    <source>
        <strain evidence="1 2">DSM 23969</strain>
    </source>
</reference>
<proteinExistence type="predicted"/>
<evidence type="ECO:0008006" key="3">
    <source>
        <dbReference type="Google" id="ProtNLM"/>
    </source>
</evidence>
<name>A0A086ZDV3_9BIFI</name>
<evidence type="ECO:0000313" key="2">
    <source>
        <dbReference type="Proteomes" id="UP000029108"/>
    </source>
</evidence>
<organism evidence="1 2">
    <name type="scientific">Bifidobacterium biavatii DSM 23969</name>
    <dbReference type="NCBI Taxonomy" id="1437608"/>
    <lineage>
        <taxon>Bacteria</taxon>
        <taxon>Bacillati</taxon>
        <taxon>Actinomycetota</taxon>
        <taxon>Actinomycetes</taxon>
        <taxon>Bifidobacteriales</taxon>
        <taxon>Bifidobacteriaceae</taxon>
        <taxon>Bifidobacterium</taxon>
    </lineage>
</organism>
<dbReference type="OrthoDB" id="4555285at2"/>
<evidence type="ECO:0000313" key="1">
    <source>
        <dbReference type="EMBL" id="KFI44703.1"/>
    </source>
</evidence>
<gene>
    <name evidence="1" type="ORF">BBIA_2559</name>
</gene>
<dbReference type="Proteomes" id="UP000029108">
    <property type="component" value="Unassembled WGS sequence"/>
</dbReference>
<protein>
    <recommendedName>
        <fullName evidence="3">Phage protein</fullName>
    </recommendedName>
</protein>
<dbReference type="eggNOG" id="ENOG5031Y9P">
    <property type="taxonomic scope" value="Bacteria"/>
</dbReference>
<dbReference type="RefSeq" id="WP_051924083.1">
    <property type="nucleotide sequence ID" value="NZ_JDUU01000042.1"/>
</dbReference>
<accession>A0A086ZDV3</accession>
<dbReference type="STRING" id="1437608.GCA_000771645_02184"/>
<keyword evidence="2" id="KW-1185">Reference proteome</keyword>
<sequence>MNDDETTTFFDDSLEDDGFTMAHLTAMTRLRAKPILENGVAYDEDWSDPDPLAFEGYIASTASSETVDGDNPRDMGTTTIKQLIVPNPNIDIREHDRIQVGDAIYRVTGIPADDTNPFTAWRPTLVADLETVQGGS</sequence>
<dbReference type="EMBL" id="JGYN01000045">
    <property type="protein sequence ID" value="KFI44703.1"/>
    <property type="molecule type" value="Genomic_DNA"/>
</dbReference>
<dbReference type="AlphaFoldDB" id="A0A086ZDV3"/>